<feature type="transmembrane region" description="Helical" evidence="7">
    <location>
        <begin position="356"/>
        <end position="375"/>
    </location>
</feature>
<feature type="transmembrane region" description="Helical" evidence="7">
    <location>
        <begin position="295"/>
        <end position="316"/>
    </location>
</feature>
<dbReference type="Gene3D" id="1.20.1250.20">
    <property type="entry name" value="MFS general substrate transporter like domains"/>
    <property type="match status" value="1"/>
</dbReference>
<feature type="transmembrane region" description="Helical" evidence="7">
    <location>
        <begin position="200"/>
        <end position="218"/>
    </location>
</feature>
<dbReference type="NCBIfam" id="TIGR00711">
    <property type="entry name" value="efflux_EmrB"/>
    <property type="match status" value="1"/>
</dbReference>
<keyword evidence="3" id="KW-1003">Cell membrane</keyword>
<feature type="transmembrane region" description="Helical" evidence="7">
    <location>
        <begin position="50"/>
        <end position="68"/>
    </location>
</feature>
<keyword evidence="5 7" id="KW-1133">Transmembrane helix</keyword>
<dbReference type="PRINTS" id="PR01036">
    <property type="entry name" value="TCRTETB"/>
</dbReference>
<keyword evidence="10" id="KW-1185">Reference proteome</keyword>
<feature type="transmembrane region" description="Helical" evidence="7">
    <location>
        <begin position="396"/>
        <end position="415"/>
    </location>
</feature>
<sequence>MSAHAGRDPRRWWVLVVLCLSLLVLVIDTTVLNVAIPSLMTDLGATPSDIQWILNAYVLVYAGLLLTTGNLSDRYGRRRFLVIGLALFGGASLLATLAAEPWQLIAARAFMGVGGAMLMPSTLSILITTFEEDERRKAMAAWSVVATVGVIGGPTLGGLLIERFSWASVFLLNVPVAVIAIVAAYALMPERRGPERKLDPLGVLLSTVGLTALVYVVIEAPHQGVNVLMAVVAAVTLAIFVLWERRTPHPMLPLELFRSRDFNGASFSILLMSFGVGAVMLMLTQYLQFVLGYGATQAGLGLLPYAVAATVFNYVGVALGQKVGNRSLIVAGMVVMAASFVVLAMTGGYWSMFASMLIMGAGGGLAGPAAYTTLMGAVPVERAGAGSALNDTMQQVGMALSIAVLGSVLAGVYTAQMPESAPTAARESIGQAVVLGDPGLLAAARAAFGSAMSLGSWVGVVCCLLAGALAMSVLRRTAPAAGPLATTEEESKATA</sequence>
<dbReference type="InterPro" id="IPR005829">
    <property type="entry name" value="Sugar_transporter_CS"/>
</dbReference>
<feature type="transmembrane region" description="Helical" evidence="7">
    <location>
        <begin position="105"/>
        <end position="127"/>
    </location>
</feature>
<evidence type="ECO:0000256" key="5">
    <source>
        <dbReference type="ARBA" id="ARBA00022989"/>
    </source>
</evidence>
<evidence type="ECO:0000256" key="7">
    <source>
        <dbReference type="SAM" id="Phobius"/>
    </source>
</evidence>
<keyword evidence="4 7" id="KW-0812">Transmembrane</keyword>
<proteinExistence type="predicted"/>
<organism evidence="9 10">
    <name type="scientific">Nonomuraea mangrovi</name>
    <dbReference type="NCBI Taxonomy" id="2316207"/>
    <lineage>
        <taxon>Bacteria</taxon>
        <taxon>Bacillati</taxon>
        <taxon>Actinomycetota</taxon>
        <taxon>Actinomycetes</taxon>
        <taxon>Streptosporangiales</taxon>
        <taxon>Streptosporangiaceae</taxon>
        <taxon>Nonomuraea</taxon>
    </lineage>
</organism>
<dbReference type="CDD" id="cd17321">
    <property type="entry name" value="MFS_MMR_MDR_like"/>
    <property type="match status" value="1"/>
</dbReference>
<feature type="transmembrane region" description="Helical" evidence="7">
    <location>
        <begin position="12"/>
        <end position="38"/>
    </location>
</feature>
<dbReference type="Pfam" id="PF07690">
    <property type="entry name" value="MFS_1"/>
    <property type="match status" value="1"/>
</dbReference>
<gene>
    <name evidence="9" type="ORF">ACFSKW_01165</name>
</gene>
<dbReference type="PROSITE" id="PS00216">
    <property type="entry name" value="SUGAR_TRANSPORT_1"/>
    <property type="match status" value="1"/>
</dbReference>
<dbReference type="PANTHER" id="PTHR42718:SF42">
    <property type="entry name" value="EXPORT PROTEIN"/>
    <property type="match status" value="1"/>
</dbReference>
<reference evidence="10" key="1">
    <citation type="journal article" date="2019" name="Int. J. Syst. Evol. Microbiol.">
        <title>The Global Catalogue of Microorganisms (GCM) 10K type strain sequencing project: providing services to taxonomists for standard genome sequencing and annotation.</title>
        <authorList>
            <consortium name="The Broad Institute Genomics Platform"/>
            <consortium name="The Broad Institute Genome Sequencing Center for Infectious Disease"/>
            <person name="Wu L."/>
            <person name="Ma J."/>
        </authorList>
    </citation>
    <scope>NUCLEOTIDE SEQUENCE [LARGE SCALE GENOMIC DNA]</scope>
    <source>
        <strain evidence="10">ICMP 6774ER</strain>
    </source>
</reference>
<feature type="transmembrane region" description="Helical" evidence="7">
    <location>
        <begin position="80"/>
        <end position="99"/>
    </location>
</feature>
<protein>
    <submittedName>
        <fullName evidence="9">MFS transporter</fullName>
    </submittedName>
</protein>
<comment type="caution">
    <text evidence="9">The sequence shown here is derived from an EMBL/GenBank/DDBJ whole genome shotgun (WGS) entry which is preliminary data.</text>
</comment>
<dbReference type="RefSeq" id="WP_379568150.1">
    <property type="nucleotide sequence ID" value="NZ_JBHUFV010000003.1"/>
</dbReference>
<keyword evidence="6 7" id="KW-0472">Membrane</keyword>
<comment type="subcellular location">
    <subcellularLocation>
        <location evidence="1">Cell membrane</location>
        <topology evidence="1">Multi-pass membrane protein</topology>
    </subcellularLocation>
</comment>
<feature type="transmembrane region" description="Helical" evidence="7">
    <location>
        <begin position="167"/>
        <end position="188"/>
    </location>
</feature>
<evidence type="ECO:0000256" key="3">
    <source>
        <dbReference type="ARBA" id="ARBA00022475"/>
    </source>
</evidence>
<feature type="transmembrane region" description="Helical" evidence="7">
    <location>
        <begin position="264"/>
        <end position="283"/>
    </location>
</feature>
<feature type="transmembrane region" description="Helical" evidence="7">
    <location>
        <begin position="454"/>
        <end position="474"/>
    </location>
</feature>
<evidence type="ECO:0000256" key="6">
    <source>
        <dbReference type="ARBA" id="ARBA00023136"/>
    </source>
</evidence>
<dbReference type="PROSITE" id="PS50850">
    <property type="entry name" value="MFS"/>
    <property type="match status" value="1"/>
</dbReference>
<evidence type="ECO:0000313" key="10">
    <source>
        <dbReference type="Proteomes" id="UP001597368"/>
    </source>
</evidence>
<dbReference type="Gene3D" id="1.20.1720.10">
    <property type="entry name" value="Multidrug resistance protein D"/>
    <property type="match status" value="1"/>
</dbReference>
<feature type="transmembrane region" description="Helical" evidence="7">
    <location>
        <begin position="328"/>
        <end position="350"/>
    </location>
</feature>
<evidence type="ECO:0000256" key="1">
    <source>
        <dbReference type="ARBA" id="ARBA00004651"/>
    </source>
</evidence>
<dbReference type="InterPro" id="IPR020846">
    <property type="entry name" value="MFS_dom"/>
</dbReference>
<evidence type="ECO:0000259" key="8">
    <source>
        <dbReference type="PROSITE" id="PS50850"/>
    </source>
</evidence>
<dbReference type="PANTHER" id="PTHR42718">
    <property type="entry name" value="MAJOR FACILITATOR SUPERFAMILY MULTIDRUG TRANSPORTER MFSC"/>
    <property type="match status" value="1"/>
</dbReference>
<dbReference type="EMBL" id="JBHUFV010000003">
    <property type="protein sequence ID" value="MFD1930078.1"/>
    <property type="molecule type" value="Genomic_DNA"/>
</dbReference>
<name>A0ABW4SKJ6_9ACTN</name>
<dbReference type="SUPFAM" id="SSF103473">
    <property type="entry name" value="MFS general substrate transporter"/>
    <property type="match status" value="1"/>
</dbReference>
<dbReference type="InterPro" id="IPR011701">
    <property type="entry name" value="MFS"/>
</dbReference>
<dbReference type="Proteomes" id="UP001597368">
    <property type="component" value="Unassembled WGS sequence"/>
</dbReference>
<evidence type="ECO:0000256" key="4">
    <source>
        <dbReference type="ARBA" id="ARBA00022692"/>
    </source>
</evidence>
<feature type="domain" description="Major facilitator superfamily (MFS) profile" evidence="8">
    <location>
        <begin position="14"/>
        <end position="478"/>
    </location>
</feature>
<feature type="transmembrane region" description="Helical" evidence="7">
    <location>
        <begin position="139"/>
        <end position="161"/>
    </location>
</feature>
<keyword evidence="2" id="KW-0813">Transport</keyword>
<accession>A0ABW4SKJ6</accession>
<evidence type="ECO:0000256" key="2">
    <source>
        <dbReference type="ARBA" id="ARBA00022448"/>
    </source>
</evidence>
<evidence type="ECO:0000313" key="9">
    <source>
        <dbReference type="EMBL" id="MFD1930078.1"/>
    </source>
</evidence>
<dbReference type="InterPro" id="IPR036259">
    <property type="entry name" value="MFS_trans_sf"/>
</dbReference>
<dbReference type="InterPro" id="IPR004638">
    <property type="entry name" value="EmrB-like"/>
</dbReference>
<feature type="transmembrane region" description="Helical" evidence="7">
    <location>
        <begin position="224"/>
        <end position="243"/>
    </location>
</feature>